<protein>
    <recommendedName>
        <fullName evidence="2">Protein-glutamine gamma-glutamyltransferase-like C-terminal domain-containing protein</fullName>
    </recommendedName>
</protein>
<feature type="transmembrane region" description="Helical" evidence="1">
    <location>
        <begin position="106"/>
        <end position="125"/>
    </location>
</feature>
<reference evidence="3" key="1">
    <citation type="submission" date="2017-11" db="EMBL/GenBank/DDBJ databases">
        <title>Three new genomes from thermophilic consortium.</title>
        <authorList>
            <person name="Quaggio R."/>
            <person name="Amgarten D."/>
            <person name="Setubal J.C."/>
        </authorList>
    </citation>
    <scope>NUCLEOTIDE SEQUENCE</scope>
    <source>
        <strain evidence="3">ZCTH01-B2</strain>
    </source>
</reference>
<comment type="caution">
    <text evidence="3">The sequence shown here is derived from an EMBL/GenBank/DDBJ whole genome shotgun (WGS) entry which is preliminary data.</text>
</comment>
<feature type="transmembrane region" description="Helical" evidence="1">
    <location>
        <begin position="137"/>
        <end position="155"/>
    </location>
</feature>
<feature type="transmembrane region" description="Helical" evidence="1">
    <location>
        <begin position="74"/>
        <end position="94"/>
    </location>
</feature>
<keyword evidence="1" id="KW-0812">Transmembrane</keyword>
<feature type="transmembrane region" description="Helical" evidence="1">
    <location>
        <begin position="308"/>
        <end position="326"/>
    </location>
</feature>
<dbReference type="AlphaFoldDB" id="A0A953I277"/>
<feature type="transmembrane region" description="Helical" evidence="1">
    <location>
        <begin position="244"/>
        <end position="263"/>
    </location>
</feature>
<proteinExistence type="predicted"/>
<dbReference type="RefSeq" id="WP_273378522.1">
    <property type="nucleotide sequence ID" value="NZ_PIUK01000032.1"/>
</dbReference>
<evidence type="ECO:0000313" key="4">
    <source>
        <dbReference type="Proteomes" id="UP000732377"/>
    </source>
</evidence>
<feature type="domain" description="Protein-glutamine gamma-glutamyltransferase-like C-terminal" evidence="2">
    <location>
        <begin position="385"/>
        <end position="454"/>
    </location>
</feature>
<sequence length="463" mass="49263">MARFWRSRGLWVRWLLAALVETAAALPWMLFLYAADGEAGWFEAVPGAWLPLAVFLTAAVWESGSRGDARPARVGALVAGAALAYLAAYALLPAPLWTGVFGLNPALAFVPVAVYLWYAGASCALEGLEYGRLFERAWRLFGGQLAGIVCLLLLGEARSGPVQLVLGWSVVLLFGAGLSLLILTRERALLGAFDAEEQAAEPTSPAVTGFVLALLAGTVAASAVLTVDRVATLLRAVGRLVAPVYNALVQVAAYLAMGVAMLLEPLFNLLKWLAAQREPAEQGGGEDIAVGRPDLPAETGAQLNLEPVLKVALILVALALAAFLLWRMSAVRRRTAEVDEERTSLGFWASLWQDLRGLLQARRSRATAADGGGEEPVPPGSARALYRRLQRWGATAVRPRRPAETPNAYRSALAAAQPGAADAVAAVTALYNQARYGSRPPDAETVAEAAALWEASCERDFTV</sequence>
<gene>
    <name evidence="3" type="ORF">CWE10_05290</name>
</gene>
<keyword evidence="1" id="KW-0472">Membrane</keyword>
<dbReference type="InterPro" id="IPR025403">
    <property type="entry name" value="TgpA-like_C"/>
</dbReference>
<name>A0A953I277_SYMTR</name>
<accession>A0A953I277</accession>
<evidence type="ECO:0000256" key="1">
    <source>
        <dbReference type="SAM" id="Phobius"/>
    </source>
</evidence>
<feature type="transmembrane region" description="Helical" evidence="1">
    <location>
        <begin position="161"/>
        <end position="183"/>
    </location>
</feature>
<feature type="transmembrane region" description="Helical" evidence="1">
    <location>
        <begin position="41"/>
        <end position="62"/>
    </location>
</feature>
<dbReference type="Proteomes" id="UP000732377">
    <property type="component" value="Unassembled WGS sequence"/>
</dbReference>
<dbReference type="Pfam" id="PF13559">
    <property type="entry name" value="DUF4129"/>
    <property type="match status" value="1"/>
</dbReference>
<evidence type="ECO:0000259" key="2">
    <source>
        <dbReference type="Pfam" id="PF13559"/>
    </source>
</evidence>
<organism evidence="3 4">
    <name type="scientific">Symbiobacterium thermophilum</name>
    <dbReference type="NCBI Taxonomy" id="2734"/>
    <lineage>
        <taxon>Bacteria</taxon>
        <taxon>Bacillati</taxon>
        <taxon>Bacillota</taxon>
        <taxon>Clostridia</taxon>
        <taxon>Eubacteriales</taxon>
        <taxon>Symbiobacteriaceae</taxon>
        <taxon>Symbiobacterium</taxon>
    </lineage>
</organism>
<keyword evidence="1" id="KW-1133">Transmembrane helix</keyword>
<dbReference type="EMBL" id="PIUK01000032">
    <property type="protein sequence ID" value="MBY6275626.1"/>
    <property type="molecule type" value="Genomic_DNA"/>
</dbReference>
<feature type="transmembrane region" description="Helical" evidence="1">
    <location>
        <begin position="12"/>
        <end position="35"/>
    </location>
</feature>
<evidence type="ECO:0000313" key="3">
    <source>
        <dbReference type="EMBL" id="MBY6275626.1"/>
    </source>
</evidence>